<evidence type="ECO:0000313" key="2">
    <source>
        <dbReference type="Proteomes" id="UP001634007"/>
    </source>
</evidence>
<accession>A0ABD3KT14</accession>
<comment type="caution">
    <text evidence="1">The sequence shown here is derived from an EMBL/GenBank/DDBJ whole genome shotgun (WGS) entry which is preliminary data.</text>
</comment>
<dbReference type="Proteomes" id="UP001634007">
    <property type="component" value="Unassembled WGS sequence"/>
</dbReference>
<organism evidence="1 2">
    <name type="scientific">Eucalyptus globulus</name>
    <name type="common">Tasmanian blue gum</name>
    <dbReference type="NCBI Taxonomy" id="34317"/>
    <lineage>
        <taxon>Eukaryota</taxon>
        <taxon>Viridiplantae</taxon>
        <taxon>Streptophyta</taxon>
        <taxon>Embryophyta</taxon>
        <taxon>Tracheophyta</taxon>
        <taxon>Spermatophyta</taxon>
        <taxon>Magnoliopsida</taxon>
        <taxon>eudicotyledons</taxon>
        <taxon>Gunneridae</taxon>
        <taxon>Pentapetalae</taxon>
        <taxon>rosids</taxon>
        <taxon>malvids</taxon>
        <taxon>Myrtales</taxon>
        <taxon>Myrtaceae</taxon>
        <taxon>Myrtoideae</taxon>
        <taxon>Eucalypteae</taxon>
        <taxon>Eucalyptus</taxon>
    </lineage>
</organism>
<sequence>MRDQRKGRRFATESENISLSFSNGGIERPVVGHAHHIEVTSFVPDHLVLHPQPFLPSTLRTICSPLAPAPAPAPAAGARLNQGIEVKEAANGGDPQRATLELQQSWKMNGAE</sequence>
<reference evidence="1 2" key="1">
    <citation type="submission" date="2024-11" db="EMBL/GenBank/DDBJ databases">
        <title>Chromosome-level genome assembly of Eucalyptus globulus Labill. provides insights into its genome evolution.</title>
        <authorList>
            <person name="Li X."/>
        </authorList>
    </citation>
    <scope>NUCLEOTIDE SEQUENCE [LARGE SCALE GENOMIC DNA]</scope>
    <source>
        <strain evidence="1">CL2024</strain>
        <tissue evidence="1">Fresh tender leaves</tissue>
    </source>
</reference>
<gene>
    <name evidence="1" type="ORF">ACJRO7_020377</name>
</gene>
<evidence type="ECO:0000313" key="1">
    <source>
        <dbReference type="EMBL" id="KAL3738975.1"/>
    </source>
</evidence>
<dbReference type="EMBL" id="JBJKBG010000005">
    <property type="protein sequence ID" value="KAL3738975.1"/>
    <property type="molecule type" value="Genomic_DNA"/>
</dbReference>
<dbReference type="AlphaFoldDB" id="A0ABD3KT14"/>
<proteinExistence type="predicted"/>
<protein>
    <submittedName>
        <fullName evidence="1">Uncharacterized protein</fullName>
    </submittedName>
</protein>
<name>A0ABD3KT14_EUCGL</name>
<keyword evidence="2" id="KW-1185">Reference proteome</keyword>